<gene>
    <name evidence="2" type="ORF">BLNAU_21376</name>
</gene>
<evidence type="ECO:0000256" key="1">
    <source>
        <dbReference type="SAM" id="MobiDB-lite"/>
    </source>
</evidence>
<sequence>MLSTRGTVSLSLRLVQPRSATFAELLVKQRSFLERYYSACFLYAGLAINLLVNQRGRKIIKVAHIHLSRPLPSRSRRVSFRIPSEALLFFNDLPSTSSLRRLRTSTFQCFLRIHQPLGEESASLADPLFPLSIVQCQKPCVVIMTLGDVVPDVRCLPHGQKWSAGKSSKSGVTNWERSSMLKLHMCGGDMTSTRIEVGRLVSNYHLNPLSIRTLSLNRPEPDNISNFIIGRGSHDLNRINLIDFGLAKRTHTGNGEEYPKRSHVGNPPIDFFAWERDAQKEKEQNQEQTNNLTKKQRDEQRTRSKQNKEQQEINSEWIIRHKQPLNKFLPSSTTIAHLFCSTCRKGSPTEQLSPLLQHNFTANSGTPTPTPTFSPLATNPFMNLVHSTRTNTHHPDTDKYLSLNNLNETTESLSQRSTFTSFSLVSGNPSTPQPTLALFPTNCSITTLTMSRADSEITLSSFLTDTGSLHSMGLIAQTEGIMEGGQKLSPRNESHNTLSRSTTHVERKEKGFESTNRLHSKHTMDSNTLQTPEPLSPPPPSANKRIEASSNLAHASFTSQQLTASQETGEKIHNGSHTSKLHDRLATPRKRPSTEYVKRADVVPHPSRIGSAFMQPTYSQRALFLLNPNRQLEQSESLPNVPRTSSEDSGLFSSDDGMDGLFKSRSAPHFSCQHTNVTALTPPHFSPPHLQNPSRLLRRAVDARSAREDPAASLAHRLHVEHTSHRPQRARRPDASDVVGACSVGVGGGRTGRHEKDVLSVGEERADHESQYIQLDNTHSKRERGAPQQPPLDQPQLDAIRLSANPNRQSFPQMGRSQMSSSHGHSHHSQQQTDLQGLLLHRAGTVPGQRIGKCTKHDSSSTKAAELDRSEEKKTEDGIRCGFCDGLVVIFDSIHLILLCEGHKKRKSLKRAKQPQRSMRTQLEKQTRRSEDVCQLRASVCLLMQSVWASLDKNVLNK</sequence>
<feature type="region of interest" description="Disordered" evidence="1">
    <location>
        <begin position="485"/>
        <end position="545"/>
    </location>
</feature>
<feature type="region of interest" description="Disordered" evidence="1">
    <location>
        <begin position="701"/>
        <end position="754"/>
    </location>
</feature>
<feature type="region of interest" description="Disordered" evidence="1">
    <location>
        <begin position="807"/>
        <end position="835"/>
    </location>
</feature>
<feature type="region of interest" description="Disordered" evidence="1">
    <location>
        <begin position="633"/>
        <end position="660"/>
    </location>
</feature>
<keyword evidence="3" id="KW-1185">Reference proteome</keyword>
<evidence type="ECO:0000313" key="2">
    <source>
        <dbReference type="EMBL" id="KAK2943725.1"/>
    </source>
</evidence>
<feature type="region of interest" description="Disordered" evidence="1">
    <location>
        <begin position="847"/>
        <end position="872"/>
    </location>
</feature>
<feature type="compositionally biased region" description="Polar residues" evidence="1">
    <location>
        <begin position="489"/>
        <end position="502"/>
    </location>
</feature>
<protein>
    <submittedName>
        <fullName evidence="2">Uncharacterized protein</fullName>
    </submittedName>
</protein>
<reference evidence="2 3" key="1">
    <citation type="journal article" date="2022" name="bioRxiv">
        <title>Genomics of Preaxostyla Flagellates Illuminates Evolutionary Transitions and the Path Towards Mitochondrial Loss.</title>
        <authorList>
            <person name="Novak L.V.F."/>
            <person name="Treitli S.C."/>
            <person name="Pyrih J."/>
            <person name="Halakuc P."/>
            <person name="Pipaliya S.V."/>
            <person name="Vacek V."/>
            <person name="Brzon O."/>
            <person name="Soukal P."/>
            <person name="Eme L."/>
            <person name="Dacks J.B."/>
            <person name="Karnkowska A."/>
            <person name="Elias M."/>
            <person name="Hampl V."/>
        </authorList>
    </citation>
    <scope>NUCLEOTIDE SEQUENCE [LARGE SCALE GENOMIC DNA]</scope>
    <source>
        <strain evidence="2">NAU3</strain>
        <tissue evidence="2">Gut</tissue>
    </source>
</reference>
<feature type="region of interest" description="Disordered" evidence="1">
    <location>
        <begin position="279"/>
        <end position="315"/>
    </location>
</feature>
<dbReference type="Proteomes" id="UP001281761">
    <property type="component" value="Unassembled WGS sequence"/>
</dbReference>
<accession>A0ABQ9WW63</accession>
<feature type="compositionally biased region" description="Polar residues" evidence="1">
    <location>
        <begin position="633"/>
        <end position="652"/>
    </location>
</feature>
<name>A0ABQ9WW63_9EUKA</name>
<feature type="compositionally biased region" description="Basic and acidic residues" evidence="1">
    <location>
        <begin position="855"/>
        <end position="872"/>
    </location>
</feature>
<feature type="region of interest" description="Disordered" evidence="1">
    <location>
        <begin position="558"/>
        <end position="595"/>
    </location>
</feature>
<feature type="compositionally biased region" description="Polar residues" evidence="1">
    <location>
        <begin position="807"/>
        <end position="816"/>
    </location>
</feature>
<feature type="compositionally biased region" description="Basic and acidic residues" evidence="1">
    <location>
        <begin position="701"/>
        <end position="710"/>
    </location>
</feature>
<feature type="compositionally biased region" description="Polar residues" evidence="1">
    <location>
        <begin position="558"/>
        <end position="567"/>
    </location>
</feature>
<proteinExistence type="predicted"/>
<dbReference type="EMBL" id="JARBJD010000332">
    <property type="protein sequence ID" value="KAK2943725.1"/>
    <property type="molecule type" value="Genomic_DNA"/>
</dbReference>
<feature type="compositionally biased region" description="Basic and acidic residues" evidence="1">
    <location>
        <begin position="295"/>
        <end position="311"/>
    </location>
</feature>
<organism evidence="2 3">
    <name type="scientific">Blattamonas nauphoetae</name>
    <dbReference type="NCBI Taxonomy" id="2049346"/>
    <lineage>
        <taxon>Eukaryota</taxon>
        <taxon>Metamonada</taxon>
        <taxon>Preaxostyla</taxon>
        <taxon>Oxymonadida</taxon>
        <taxon>Blattamonas</taxon>
    </lineage>
</organism>
<feature type="compositionally biased region" description="Basic and acidic residues" evidence="1">
    <location>
        <begin position="580"/>
        <end position="595"/>
    </location>
</feature>
<comment type="caution">
    <text evidence="2">The sequence shown here is derived from an EMBL/GenBank/DDBJ whole genome shotgun (WGS) entry which is preliminary data.</text>
</comment>
<feature type="compositionally biased region" description="Basic and acidic residues" evidence="1">
    <location>
        <begin position="503"/>
        <end position="512"/>
    </location>
</feature>
<evidence type="ECO:0000313" key="3">
    <source>
        <dbReference type="Proteomes" id="UP001281761"/>
    </source>
</evidence>